<feature type="chain" id="PRO_5045912758" evidence="1">
    <location>
        <begin position="18"/>
        <end position="162"/>
    </location>
</feature>
<comment type="caution">
    <text evidence="2">The sequence shown here is derived from an EMBL/GenBank/DDBJ whole genome shotgun (WGS) entry which is preliminary data.</text>
</comment>
<keyword evidence="1" id="KW-0732">Signal</keyword>
<protein>
    <submittedName>
        <fullName evidence="2">Copper resistance protein NlpE N-terminal domain-containing protein</fullName>
    </submittedName>
</protein>
<dbReference type="PROSITE" id="PS51257">
    <property type="entry name" value="PROKAR_LIPOPROTEIN"/>
    <property type="match status" value="1"/>
</dbReference>
<keyword evidence="3" id="KW-1185">Reference proteome</keyword>
<proteinExistence type="predicted"/>
<evidence type="ECO:0000256" key="1">
    <source>
        <dbReference type="SAM" id="SignalP"/>
    </source>
</evidence>
<dbReference type="EMBL" id="JAERTY010000008">
    <property type="protein sequence ID" value="MBL1410130.1"/>
    <property type="molecule type" value="Genomic_DNA"/>
</dbReference>
<dbReference type="RefSeq" id="WP_202103829.1">
    <property type="nucleotide sequence ID" value="NZ_JAERTY010000008.1"/>
</dbReference>
<evidence type="ECO:0000313" key="2">
    <source>
        <dbReference type="EMBL" id="MBL1410130.1"/>
    </source>
</evidence>
<accession>A0ABS1R6J5</accession>
<evidence type="ECO:0000313" key="3">
    <source>
        <dbReference type="Proteomes" id="UP000625283"/>
    </source>
</evidence>
<reference evidence="2 3" key="1">
    <citation type="submission" date="2021-01" db="EMBL/GenBank/DDBJ databases">
        <title>C459-1 draft genome sequence.</title>
        <authorList>
            <person name="Zhang X.-F."/>
        </authorList>
    </citation>
    <scope>NUCLEOTIDE SEQUENCE [LARGE SCALE GENOMIC DNA]</scope>
    <source>
        <strain evidence="3">C459-1</strain>
    </source>
</reference>
<dbReference type="Gene3D" id="2.40.128.640">
    <property type="match status" value="1"/>
</dbReference>
<feature type="signal peptide" evidence="1">
    <location>
        <begin position="1"/>
        <end position="17"/>
    </location>
</feature>
<sequence>MNKTISTIALCSILVLAACNSNNTKNSNGTADSNKQNTLDTNALNPNHPDYIGDAHNSKNSVDWMGTYKGTTPCADCPGIETTVKIYEDETFSYKALYQDRNLTVADTGKFEWFDKDGSIQLKGKDMDIKYKVGENILIQLDTEGKEITGALADKYILHKDQ</sequence>
<dbReference type="Proteomes" id="UP000625283">
    <property type="component" value="Unassembled WGS sequence"/>
</dbReference>
<dbReference type="Pfam" id="PF04170">
    <property type="entry name" value="NlpE"/>
    <property type="match status" value="1"/>
</dbReference>
<dbReference type="InterPro" id="IPR007298">
    <property type="entry name" value="Cu-R_lipoprotein_NlpE"/>
</dbReference>
<organism evidence="2 3">
    <name type="scientific">Sphingobacterium faecale</name>
    <dbReference type="NCBI Taxonomy" id="2803775"/>
    <lineage>
        <taxon>Bacteria</taxon>
        <taxon>Pseudomonadati</taxon>
        <taxon>Bacteroidota</taxon>
        <taxon>Sphingobacteriia</taxon>
        <taxon>Sphingobacteriales</taxon>
        <taxon>Sphingobacteriaceae</taxon>
        <taxon>Sphingobacterium</taxon>
    </lineage>
</organism>
<name>A0ABS1R6J5_9SPHI</name>
<gene>
    <name evidence="2" type="ORF">JKG61_15355</name>
</gene>